<comment type="caution">
    <text evidence="3">The sequence shown here is derived from an EMBL/GenBank/DDBJ whole genome shotgun (WGS) entry which is preliminary data.</text>
</comment>
<organism evidence="3 4">
    <name type="scientific">Methylocucumis oryzae</name>
    <dbReference type="NCBI Taxonomy" id="1632867"/>
    <lineage>
        <taxon>Bacteria</taxon>
        <taxon>Pseudomonadati</taxon>
        <taxon>Pseudomonadota</taxon>
        <taxon>Gammaproteobacteria</taxon>
        <taxon>Methylococcales</taxon>
        <taxon>Methylococcaceae</taxon>
        <taxon>Methylocucumis</taxon>
    </lineage>
</organism>
<gene>
    <name evidence="3" type="ORF">VZ94_04280</name>
</gene>
<keyword evidence="1" id="KW-0238">DNA-binding</keyword>
<dbReference type="PROSITE" id="PS51740">
    <property type="entry name" value="SPOVT_ABRB"/>
    <property type="match status" value="1"/>
</dbReference>
<evidence type="ECO:0000313" key="4">
    <source>
        <dbReference type="Proteomes" id="UP000033684"/>
    </source>
</evidence>
<sequence>MTVQKLKKWGNSPAVRIPTAIMQSAQLKLDQAVEVRSENGRIIIEPVQSVYTLDALLDGITDGNRHDEVDFGCAQGQEQL</sequence>
<dbReference type="Pfam" id="PF04014">
    <property type="entry name" value="MazE_antitoxin"/>
    <property type="match status" value="1"/>
</dbReference>
<dbReference type="GO" id="GO:0097351">
    <property type="term" value="F:toxin sequestering activity"/>
    <property type="evidence" value="ECO:0007669"/>
    <property type="project" value="InterPro"/>
</dbReference>
<dbReference type="AlphaFoldDB" id="A0A0F3ILH4"/>
<feature type="domain" description="SpoVT-AbrB" evidence="2">
    <location>
        <begin position="4"/>
        <end position="49"/>
    </location>
</feature>
<keyword evidence="4" id="KW-1185">Reference proteome</keyword>
<dbReference type="Proteomes" id="UP000033684">
    <property type="component" value="Unassembled WGS sequence"/>
</dbReference>
<dbReference type="InterPro" id="IPR039052">
    <property type="entry name" value="Antitox_PemI-like"/>
</dbReference>
<dbReference type="GO" id="GO:0003677">
    <property type="term" value="F:DNA binding"/>
    <property type="evidence" value="ECO:0007669"/>
    <property type="project" value="UniProtKB-UniRule"/>
</dbReference>
<dbReference type="RefSeq" id="WP_045778293.1">
    <property type="nucleotide sequence ID" value="NZ_LAJX01000031.1"/>
</dbReference>
<dbReference type="InterPro" id="IPR037914">
    <property type="entry name" value="SpoVT-AbrB_sf"/>
</dbReference>
<evidence type="ECO:0000256" key="1">
    <source>
        <dbReference type="PROSITE-ProRule" id="PRU01076"/>
    </source>
</evidence>
<evidence type="ECO:0000313" key="3">
    <source>
        <dbReference type="EMBL" id="KJV07517.1"/>
    </source>
</evidence>
<dbReference type="PANTHER" id="PTHR40516">
    <property type="entry name" value="ANTITOXIN CHPS-RELATED"/>
    <property type="match status" value="1"/>
</dbReference>
<dbReference type="PANTHER" id="PTHR40516:SF1">
    <property type="entry name" value="ANTITOXIN CHPS-RELATED"/>
    <property type="match status" value="1"/>
</dbReference>
<reference evidence="3 4" key="2">
    <citation type="journal article" date="2016" name="Microb. Ecol.">
        <title>Genome Characteristics of a Novel Type I Methanotroph (Sn10-6) Isolated from a Flooded Indian Rice Field.</title>
        <authorList>
            <person name="Rahalkar M.C."/>
            <person name="Pandit P.S."/>
            <person name="Dhakephalkar P.K."/>
            <person name="Pore S."/>
            <person name="Arora P."/>
            <person name="Kapse N."/>
        </authorList>
    </citation>
    <scope>NUCLEOTIDE SEQUENCE [LARGE SCALE GENOMIC DNA]</scope>
    <source>
        <strain evidence="3 4">Sn10-6</strain>
    </source>
</reference>
<dbReference type="SMART" id="SM00966">
    <property type="entry name" value="SpoVT_AbrB"/>
    <property type="match status" value="1"/>
</dbReference>
<evidence type="ECO:0000259" key="2">
    <source>
        <dbReference type="PROSITE" id="PS51740"/>
    </source>
</evidence>
<proteinExistence type="predicted"/>
<accession>A0A0F3ILH4</accession>
<dbReference type="SUPFAM" id="SSF89447">
    <property type="entry name" value="AbrB/MazE/MraZ-like"/>
    <property type="match status" value="1"/>
</dbReference>
<dbReference type="Gene3D" id="2.10.260.10">
    <property type="match status" value="1"/>
</dbReference>
<dbReference type="InterPro" id="IPR007159">
    <property type="entry name" value="SpoVT-AbrB_dom"/>
</dbReference>
<name>A0A0F3ILH4_9GAMM</name>
<dbReference type="EMBL" id="LAJX01000031">
    <property type="protein sequence ID" value="KJV07517.1"/>
    <property type="molecule type" value="Genomic_DNA"/>
</dbReference>
<reference evidence="4" key="1">
    <citation type="submission" date="2015-03" db="EMBL/GenBank/DDBJ databases">
        <title>Draft genome sequence of a novel methanotroph (Sn10-6) isolated from flooded ricefield rhizosphere in India.</title>
        <authorList>
            <person name="Pandit P.S."/>
            <person name="Pore S.D."/>
            <person name="Arora P."/>
            <person name="Kapse N.G."/>
            <person name="Dhakephalkar P.K."/>
            <person name="Rahalkar M.C."/>
        </authorList>
    </citation>
    <scope>NUCLEOTIDE SEQUENCE [LARGE SCALE GENOMIC DNA]</scope>
    <source>
        <strain evidence="4">Sn10-6</strain>
    </source>
</reference>
<protein>
    <submittedName>
        <fullName evidence="3">PbsX family transcriptional regulator</fullName>
    </submittedName>
</protein>
<dbReference type="OrthoDB" id="9795766at2"/>